<dbReference type="Proteomes" id="UP000471381">
    <property type="component" value="Unassembled WGS sequence"/>
</dbReference>
<dbReference type="EMBL" id="JAAAWO010000005">
    <property type="protein sequence ID" value="NDW15745.1"/>
    <property type="molecule type" value="Genomic_DNA"/>
</dbReference>
<feature type="transmembrane region" description="Helical" evidence="1">
    <location>
        <begin position="144"/>
        <end position="170"/>
    </location>
</feature>
<feature type="transmembrane region" description="Helical" evidence="1">
    <location>
        <begin position="114"/>
        <end position="132"/>
    </location>
</feature>
<keyword evidence="1" id="KW-0472">Membrane</keyword>
<comment type="caution">
    <text evidence="2">The sequence shown here is derived from an EMBL/GenBank/DDBJ whole genome shotgun (WGS) entry which is preliminary data.</text>
</comment>
<evidence type="ECO:0000313" key="2">
    <source>
        <dbReference type="EMBL" id="NDW15745.1"/>
    </source>
</evidence>
<dbReference type="AlphaFoldDB" id="A0A6N9TI36"/>
<dbReference type="InterPro" id="IPR021306">
    <property type="entry name" value="DUF2878"/>
</dbReference>
<feature type="transmembrane region" description="Helical" evidence="1">
    <location>
        <begin position="55"/>
        <end position="76"/>
    </location>
</feature>
<keyword evidence="1" id="KW-1133">Transmembrane helix</keyword>
<name>A0A6N9TI36_9ALTE</name>
<sequence>MKNDVVVKVANFVWFQTIWWLVILFQNQAVLAVVGLLILWLWFSTERQNDLKLMASMFVIGTLIDTALTVSGVFIFTEAQANISLLPIPIWLSLLWAGFAGTVYHSLTVFKGRPLLAALGGAIFAPLSYIAGANFDAVELGFSVPVTFVIIGIVWSIAFPFCFYLSTVFVSSDTQK</sequence>
<accession>A0A6N9TI36</accession>
<protein>
    <submittedName>
        <fullName evidence="2">DUF2878 family protein</fullName>
    </submittedName>
</protein>
<feature type="transmembrane region" description="Helical" evidence="1">
    <location>
        <begin position="18"/>
        <end position="43"/>
    </location>
</feature>
<feature type="transmembrane region" description="Helical" evidence="1">
    <location>
        <begin position="88"/>
        <end position="107"/>
    </location>
</feature>
<keyword evidence="3" id="KW-1185">Reference proteome</keyword>
<dbReference type="Pfam" id="PF11086">
    <property type="entry name" value="DUF2878"/>
    <property type="match status" value="1"/>
</dbReference>
<reference evidence="2 3" key="1">
    <citation type="submission" date="2020-01" db="EMBL/GenBank/DDBJ databases">
        <title>Genomes of bacteria type strains.</title>
        <authorList>
            <person name="Chen J."/>
            <person name="Zhu S."/>
            <person name="Yang J."/>
        </authorList>
    </citation>
    <scope>NUCLEOTIDE SEQUENCE [LARGE SCALE GENOMIC DNA]</scope>
    <source>
        <strain evidence="2 3">LMG 24078</strain>
    </source>
</reference>
<evidence type="ECO:0000256" key="1">
    <source>
        <dbReference type="SAM" id="Phobius"/>
    </source>
</evidence>
<evidence type="ECO:0000313" key="3">
    <source>
        <dbReference type="Proteomes" id="UP000471381"/>
    </source>
</evidence>
<organism evidence="2 3">
    <name type="scientific">Alteromonas genovensis</name>
    <dbReference type="NCBI Taxonomy" id="471225"/>
    <lineage>
        <taxon>Bacteria</taxon>
        <taxon>Pseudomonadati</taxon>
        <taxon>Pseudomonadota</taxon>
        <taxon>Gammaproteobacteria</taxon>
        <taxon>Alteromonadales</taxon>
        <taxon>Alteromonadaceae</taxon>
        <taxon>Alteromonas/Salinimonas group</taxon>
        <taxon>Alteromonas</taxon>
    </lineage>
</organism>
<dbReference type="RefSeq" id="WP_163106453.1">
    <property type="nucleotide sequence ID" value="NZ_JAAAWO010000005.1"/>
</dbReference>
<keyword evidence="1" id="KW-0812">Transmembrane</keyword>
<gene>
    <name evidence="2" type="ORF">GTQ48_09465</name>
</gene>
<proteinExistence type="predicted"/>